<comment type="similarity">
    <text evidence="1">Belongs to the TMEM53 family.</text>
</comment>
<evidence type="ECO:0000256" key="5">
    <source>
        <dbReference type="ARBA" id="ARBA00023242"/>
    </source>
</evidence>
<evidence type="ECO:0000256" key="6">
    <source>
        <dbReference type="ARBA" id="ARBA00034303"/>
    </source>
</evidence>
<comment type="subcellular location">
    <subcellularLocation>
        <location evidence="6">Nucleus outer membrane</location>
        <topology evidence="6">Single-pass membrane protein</topology>
    </subcellularLocation>
</comment>
<protein>
    <submittedName>
        <fullName evidence="7">Mitochondrial transmembrane protein 53-like protein</fullName>
    </submittedName>
</protein>
<dbReference type="InterPro" id="IPR008547">
    <property type="entry name" value="DUF829_TMEM53"/>
</dbReference>
<accession>A0A8K0F1C2</accession>
<comment type="caution">
    <text evidence="7">The sequence shown here is derived from an EMBL/GenBank/DDBJ whole genome shotgun (WGS) entry which is preliminary data.</text>
</comment>
<evidence type="ECO:0000256" key="4">
    <source>
        <dbReference type="ARBA" id="ARBA00023136"/>
    </source>
</evidence>
<dbReference type="GO" id="GO:0005640">
    <property type="term" value="C:nuclear outer membrane"/>
    <property type="evidence" value="ECO:0007669"/>
    <property type="project" value="UniProtKB-SubCell"/>
</dbReference>
<name>A0A8K0F1C2_ANDGO</name>
<dbReference type="Proteomes" id="UP000799049">
    <property type="component" value="Unassembled WGS sequence"/>
</dbReference>
<dbReference type="Gene3D" id="3.40.50.1820">
    <property type="entry name" value="alpha/beta hydrolase"/>
    <property type="match status" value="1"/>
</dbReference>
<evidence type="ECO:0000313" key="7">
    <source>
        <dbReference type="EMBL" id="KAF0853156.1"/>
    </source>
</evidence>
<organism evidence="7 8">
    <name type="scientific">Andalucia godoyi</name>
    <name type="common">Flagellate</name>
    <dbReference type="NCBI Taxonomy" id="505711"/>
    <lineage>
        <taxon>Eukaryota</taxon>
        <taxon>Discoba</taxon>
        <taxon>Jakobida</taxon>
        <taxon>Andalucina</taxon>
        <taxon>Andaluciidae</taxon>
        <taxon>Andalucia</taxon>
    </lineage>
</organism>
<evidence type="ECO:0000256" key="3">
    <source>
        <dbReference type="ARBA" id="ARBA00022989"/>
    </source>
</evidence>
<proteinExistence type="inferred from homology"/>
<keyword evidence="8" id="KW-1185">Reference proteome</keyword>
<dbReference type="PANTHER" id="PTHR12265">
    <property type="entry name" value="TRANSMEMBRANE PROTEIN 53"/>
    <property type="match status" value="1"/>
</dbReference>
<keyword evidence="3" id="KW-1133">Transmembrane helix</keyword>
<sequence>MWKGLRGNVVGLRPLRCLFSTLKPSAITRPIFPKAVDRPICIVVGWLGAHSHHVAKYADWWNRCGVETISVIPSPLTVLSERVAQKEANTFLAKNPDSRFENRSIVYHLLSGNGVHFAAALLRNAYQQKFGTAFAMEKHHENDNSDVPVLCRNAVACIVDSAPPKISAERFTGGFLGALNSRIPFVSDRKDSILRKAVTRAFEKYLETSEHRSRLVNLRNAYIKLQKRCPHLFLYSDADTVIPPADVEEFIRDLEDAKFDVRKKMFVGSEHVAHFKVFPEEYSKEILTFLDSIPLRKP</sequence>
<keyword evidence="2 7" id="KW-0812">Transmembrane</keyword>
<dbReference type="AlphaFoldDB" id="A0A8K0F1C2"/>
<dbReference type="SUPFAM" id="SSF53474">
    <property type="entry name" value="alpha/beta-Hydrolases"/>
    <property type="match status" value="1"/>
</dbReference>
<gene>
    <name evidence="7" type="ORF">ANDGO_02332</name>
</gene>
<dbReference type="EMBL" id="VRVR01000001">
    <property type="protein sequence ID" value="KAF0853156.1"/>
    <property type="molecule type" value="Genomic_DNA"/>
</dbReference>
<dbReference type="OrthoDB" id="77878at2759"/>
<keyword evidence="4" id="KW-0472">Membrane</keyword>
<dbReference type="Pfam" id="PF05705">
    <property type="entry name" value="DUF829"/>
    <property type="match status" value="1"/>
</dbReference>
<dbReference type="InterPro" id="IPR029058">
    <property type="entry name" value="AB_hydrolase_fold"/>
</dbReference>
<evidence type="ECO:0000256" key="2">
    <source>
        <dbReference type="ARBA" id="ARBA00022692"/>
    </source>
</evidence>
<evidence type="ECO:0000313" key="8">
    <source>
        <dbReference type="Proteomes" id="UP000799049"/>
    </source>
</evidence>
<dbReference type="PANTHER" id="PTHR12265:SF30">
    <property type="entry name" value="TRANSMEMBRANE PROTEIN 53"/>
    <property type="match status" value="1"/>
</dbReference>
<reference evidence="7" key="1">
    <citation type="submission" date="2019-09" db="EMBL/GenBank/DDBJ databases">
        <title>The Mitochondrial Proteome of the Jakobid, Andalucia godoyi, a Protist With the Most Gene-Rich and Bacteria-Like Mitochondrial Genome.</title>
        <authorList>
            <person name="Gray M.W."/>
            <person name="Burger G."/>
            <person name="Derelle R."/>
            <person name="Klimes V."/>
            <person name="Leger M."/>
            <person name="Sarrasin M."/>
            <person name="Vlcek C."/>
            <person name="Roger A.J."/>
            <person name="Elias M."/>
            <person name="Lang B.F."/>
        </authorList>
    </citation>
    <scope>NUCLEOTIDE SEQUENCE</scope>
    <source>
        <strain evidence="7">And28</strain>
    </source>
</reference>
<keyword evidence="5" id="KW-0539">Nucleus</keyword>
<evidence type="ECO:0000256" key="1">
    <source>
        <dbReference type="ARBA" id="ARBA00007387"/>
    </source>
</evidence>